<proteinExistence type="predicted"/>
<evidence type="ECO:0000313" key="2">
    <source>
        <dbReference type="EMBL" id="SFR57460.1"/>
    </source>
</evidence>
<dbReference type="STRING" id="37658.SAMN05661086_00246"/>
<sequence length="234" mass="25697">MSFGKCSVCESDVLYNPEMKMGKCSICGKEEMTYILCEEGHYVCADCCAKEVMDNIRQYAPKVTYKNPVDVGEYMLAKCGLSGHTPHTIAAVSFLIAVKNTTGHLTDEDIEEGIERAYKIPAGWCGYYGACGAGIGLGVAFSIILKATPNSDKERSIANMATADSLKRIAKLGGPWCCVASVRAAMIESLHLSEKYFNLKFPPRTLSTKKCWASNLQHNCKHEKCVYFTQISEA</sequence>
<dbReference type="InterPro" id="IPR043768">
    <property type="entry name" value="DUF5714"/>
</dbReference>
<dbReference type="RefSeq" id="WP_092558867.1">
    <property type="nucleotide sequence ID" value="NZ_FOYZ01000001.1"/>
</dbReference>
<feature type="domain" description="DUF5714" evidence="1">
    <location>
        <begin position="56"/>
        <end position="228"/>
    </location>
</feature>
<dbReference type="Pfam" id="PF18978">
    <property type="entry name" value="DUF5714"/>
    <property type="match status" value="1"/>
</dbReference>
<dbReference type="OrthoDB" id="9813299at2"/>
<reference evidence="2 3" key="1">
    <citation type="submission" date="2016-10" db="EMBL/GenBank/DDBJ databases">
        <authorList>
            <person name="de Groot N.N."/>
        </authorList>
    </citation>
    <scope>NUCLEOTIDE SEQUENCE [LARGE SCALE GENOMIC DNA]</scope>
    <source>
        <strain evidence="2 3">743A</strain>
    </source>
</reference>
<accession>A0A1I6HT77</accession>
<dbReference type="AlphaFoldDB" id="A0A1I6HT77"/>
<name>A0A1I6HT77_9FIRM</name>
<gene>
    <name evidence="2" type="ORF">SAMN05661086_00246</name>
</gene>
<dbReference type="EMBL" id="FOYZ01000001">
    <property type="protein sequence ID" value="SFR57460.1"/>
    <property type="molecule type" value="Genomic_DNA"/>
</dbReference>
<protein>
    <recommendedName>
        <fullName evidence="1">DUF5714 domain-containing protein</fullName>
    </recommendedName>
</protein>
<evidence type="ECO:0000313" key="3">
    <source>
        <dbReference type="Proteomes" id="UP000199659"/>
    </source>
</evidence>
<evidence type="ECO:0000259" key="1">
    <source>
        <dbReference type="Pfam" id="PF18978"/>
    </source>
</evidence>
<organism evidence="2 3">
    <name type="scientific">Anaeromicropila populeti</name>
    <dbReference type="NCBI Taxonomy" id="37658"/>
    <lineage>
        <taxon>Bacteria</taxon>
        <taxon>Bacillati</taxon>
        <taxon>Bacillota</taxon>
        <taxon>Clostridia</taxon>
        <taxon>Lachnospirales</taxon>
        <taxon>Lachnospiraceae</taxon>
        <taxon>Anaeromicropila</taxon>
    </lineage>
</organism>
<keyword evidence="3" id="KW-1185">Reference proteome</keyword>
<dbReference type="Proteomes" id="UP000199659">
    <property type="component" value="Unassembled WGS sequence"/>
</dbReference>